<reference evidence="1 2" key="1">
    <citation type="submission" date="2019-07" db="EMBL/GenBank/DDBJ databases">
        <title>Whole genome shotgun sequence of Myxococcus fulvus NBRC 100333.</title>
        <authorList>
            <person name="Hosoyama A."/>
            <person name="Uohara A."/>
            <person name="Ohji S."/>
            <person name="Ichikawa N."/>
        </authorList>
    </citation>
    <scope>NUCLEOTIDE SEQUENCE [LARGE SCALE GENOMIC DNA]</scope>
    <source>
        <strain evidence="1 2">NBRC 100333</strain>
    </source>
</reference>
<accession>A0A511T0Y5</accession>
<dbReference type="AlphaFoldDB" id="A0A511T0Y5"/>
<evidence type="ECO:0000313" key="1">
    <source>
        <dbReference type="EMBL" id="GEN07819.1"/>
    </source>
</evidence>
<protein>
    <submittedName>
        <fullName evidence="1">Uncharacterized protein</fullName>
    </submittedName>
</protein>
<sequence>MEEPDMVHDDTTYMDDEGLPYVDLAEDGECESVTPVDGSAGGRRWGYAEESWGGWNAAE</sequence>
<comment type="caution">
    <text evidence="1">The sequence shown here is derived from an EMBL/GenBank/DDBJ whole genome shotgun (WGS) entry which is preliminary data.</text>
</comment>
<dbReference type="EMBL" id="BJXR01000025">
    <property type="protein sequence ID" value="GEN07819.1"/>
    <property type="molecule type" value="Genomic_DNA"/>
</dbReference>
<proteinExistence type="predicted"/>
<gene>
    <name evidence="1" type="ORF">MFU01_28560</name>
</gene>
<organism evidence="1 2">
    <name type="scientific">Myxococcus fulvus</name>
    <dbReference type="NCBI Taxonomy" id="33"/>
    <lineage>
        <taxon>Bacteria</taxon>
        <taxon>Pseudomonadati</taxon>
        <taxon>Myxococcota</taxon>
        <taxon>Myxococcia</taxon>
        <taxon>Myxococcales</taxon>
        <taxon>Cystobacterineae</taxon>
        <taxon>Myxococcaceae</taxon>
        <taxon>Myxococcus</taxon>
    </lineage>
</organism>
<name>A0A511T0Y5_MYXFU</name>
<evidence type="ECO:0000313" key="2">
    <source>
        <dbReference type="Proteomes" id="UP000321514"/>
    </source>
</evidence>
<dbReference type="Proteomes" id="UP000321514">
    <property type="component" value="Unassembled WGS sequence"/>
</dbReference>